<evidence type="ECO:0000313" key="5">
    <source>
        <dbReference type="EMBL" id="MEI9413081.1"/>
    </source>
</evidence>
<evidence type="ECO:0000313" key="6">
    <source>
        <dbReference type="Proteomes" id="UP001387293"/>
    </source>
</evidence>
<evidence type="ECO:0000259" key="4">
    <source>
        <dbReference type="Pfam" id="PF09084"/>
    </source>
</evidence>
<name>A0ABU8L6M8_9HYPH</name>
<dbReference type="Proteomes" id="UP001387293">
    <property type="component" value="Unassembled WGS sequence"/>
</dbReference>
<keyword evidence="3" id="KW-0732">Signal</keyword>
<gene>
    <name evidence="5" type="ORF">O7A60_30705</name>
</gene>
<dbReference type="EMBL" id="JAPYKS010000048">
    <property type="protein sequence ID" value="MEI9413081.1"/>
    <property type="molecule type" value="Genomic_DNA"/>
</dbReference>
<accession>A0ABU8L6M8</accession>
<dbReference type="Gene3D" id="3.40.190.10">
    <property type="entry name" value="Periplasmic binding protein-like II"/>
    <property type="match status" value="2"/>
</dbReference>
<organism evidence="5 6">
    <name type="scientific">Mesorhizobium salmacidum</name>
    <dbReference type="NCBI Taxonomy" id="3015171"/>
    <lineage>
        <taxon>Bacteria</taxon>
        <taxon>Pseudomonadati</taxon>
        <taxon>Pseudomonadota</taxon>
        <taxon>Alphaproteobacteria</taxon>
        <taxon>Hyphomicrobiales</taxon>
        <taxon>Phyllobacteriaceae</taxon>
        <taxon>Mesorhizobium</taxon>
    </lineage>
</organism>
<proteinExistence type="inferred from homology"/>
<dbReference type="Pfam" id="PF09084">
    <property type="entry name" value="NMT1"/>
    <property type="match status" value="1"/>
</dbReference>
<comment type="subcellular location">
    <subcellularLocation>
        <location evidence="1">Periplasm</location>
    </subcellularLocation>
</comment>
<dbReference type="SUPFAM" id="SSF53850">
    <property type="entry name" value="Periplasmic binding protein-like II"/>
    <property type="match status" value="1"/>
</dbReference>
<dbReference type="PANTHER" id="PTHR30024">
    <property type="entry name" value="ALIPHATIC SULFONATES-BINDING PROTEIN-RELATED"/>
    <property type="match status" value="1"/>
</dbReference>
<dbReference type="PROSITE" id="PS51318">
    <property type="entry name" value="TAT"/>
    <property type="match status" value="1"/>
</dbReference>
<comment type="caution">
    <text evidence="5">The sequence shown here is derived from an EMBL/GenBank/DDBJ whole genome shotgun (WGS) entry which is preliminary data.</text>
</comment>
<keyword evidence="6" id="KW-1185">Reference proteome</keyword>
<evidence type="ECO:0000256" key="1">
    <source>
        <dbReference type="ARBA" id="ARBA00004418"/>
    </source>
</evidence>
<protein>
    <submittedName>
        <fullName evidence="5">ABC transporter substrate-binding protein</fullName>
    </submittedName>
</protein>
<comment type="similarity">
    <text evidence="2">Belongs to the bacterial solute-binding protein SsuA/TauA family.</text>
</comment>
<dbReference type="InterPro" id="IPR006311">
    <property type="entry name" value="TAT_signal"/>
</dbReference>
<dbReference type="RefSeq" id="WP_337109412.1">
    <property type="nucleotide sequence ID" value="NZ_JAPYKS010000048.1"/>
</dbReference>
<evidence type="ECO:0000256" key="3">
    <source>
        <dbReference type="ARBA" id="ARBA00022729"/>
    </source>
</evidence>
<dbReference type="InterPro" id="IPR015168">
    <property type="entry name" value="SsuA/THI5"/>
</dbReference>
<sequence>MKLAINRRQAIVGLGTAGALTLLGRPAFAAKKVKLGVMRLASHAPSYIACERGYYKGEGLDLELEFFEAAQPMAMAVASGEVDYAVTAMSVGLVSLAQTDAIKVIGGALSEEKGLVGTVILASEKAYRAGVVTPRALSGTTFGVTKVGSSFHYMCHKIAEANGIPMSEISLRRLQKVGAIISALESGEIDAWAIQGSIADKLLAGGNAMQIGLVSDYAPNYQVTTVFTSTKNAANEREQTAAFIRAHSTAVDDYNAAVVDKTATAEEVDDVLNIVHKYVDSERPLHAAKETFLSSAMRIKQGCALALDSVTDQLEWLKAKKMVSKTITPEMLFDTSYVETI</sequence>
<dbReference type="PANTHER" id="PTHR30024:SF47">
    <property type="entry name" value="TAURINE-BINDING PERIPLASMIC PROTEIN"/>
    <property type="match status" value="1"/>
</dbReference>
<reference evidence="5 6" key="1">
    <citation type="submission" date="2022-12" db="EMBL/GenBank/DDBJ databases">
        <authorList>
            <person name="Muema E."/>
        </authorList>
    </citation>
    <scope>NUCLEOTIDE SEQUENCE [LARGE SCALE GENOMIC DNA]</scope>
    <source>
        <strain evidence="6">1326</strain>
    </source>
</reference>
<feature type="domain" description="SsuA/THI5-like" evidence="4">
    <location>
        <begin position="42"/>
        <end position="253"/>
    </location>
</feature>
<evidence type="ECO:0000256" key="2">
    <source>
        <dbReference type="ARBA" id="ARBA00010742"/>
    </source>
</evidence>